<proteinExistence type="predicted"/>
<dbReference type="SMART" id="SM00062">
    <property type="entry name" value="PBPb"/>
    <property type="match status" value="1"/>
</dbReference>
<evidence type="ECO:0000259" key="2">
    <source>
        <dbReference type="SMART" id="SM00062"/>
    </source>
</evidence>
<dbReference type="AlphaFoldDB" id="A0A0M7A152"/>
<protein>
    <submittedName>
        <fullName evidence="3">Putative amino-acid-binding protein YxeM</fullName>
    </submittedName>
</protein>
<keyword evidence="1" id="KW-0732">Signal</keyword>
<evidence type="ECO:0000256" key="1">
    <source>
        <dbReference type="ARBA" id="ARBA00022729"/>
    </source>
</evidence>
<accession>A0A0M7A152</accession>
<dbReference type="STRING" id="388408.LAX5112_01593"/>
<name>A0A0M7A152_9HYPH</name>
<dbReference type="SUPFAM" id="SSF53850">
    <property type="entry name" value="Periplasmic binding protein-like II"/>
    <property type="match status" value="1"/>
</dbReference>
<dbReference type="PANTHER" id="PTHR35936:SF25">
    <property type="entry name" value="ABC TRANSPORTER SUBSTRATE-BINDING PROTEIN"/>
    <property type="match status" value="1"/>
</dbReference>
<dbReference type="Gene3D" id="3.40.190.10">
    <property type="entry name" value="Periplasmic binding protein-like II"/>
    <property type="match status" value="2"/>
</dbReference>
<feature type="domain" description="Solute-binding protein family 3/N-terminal" evidence="2">
    <location>
        <begin position="33"/>
        <end position="259"/>
    </location>
</feature>
<dbReference type="RefSeq" id="WP_055671376.1">
    <property type="nucleotide sequence ID" value="NZ_CXWD01000005.1"/>
</dbReference>
<organism evidence="3 4">
    <name type="scientific">Roseibium alexandrii</name>
    <dbReference type="NCBI Taxonomy" id="388408"/>
    <lineage>
        <taxon>Bacteria</taxon>
        <taxon>Pseudomonadati</taxon>
        <taxon>Pseudomonadota</taxon>
        <taxon>Alphaproteobacteria</taxon>
        <taxon>Hyphomicrobiales</taxon>
        <taxon>Stappiaceae</taxon>
        <taxon>Roseibium</taxon>
    </lineage>
</organism>
<dbReference type="InterPro" id="IPR001638">
    <property type="entry name" value="Solute-binding_3/MltF_N"/>
</dbReference>
<dbReference type="Proteomes" id="UP000053235">
    <property type="component" value="Unassembled WGS sequence"/>
</dbReference>
<evidence type="ECO:0000313" key="4">
    <source>
        <dbReference type="Proteomes" id="UP000053235"/>
    </source>
</evidence>
<dbReference type="EMBL" id="CXWD01000005">
    <property type="protein sequence ID" value="CTQ67980.1"/>
    <property type="molecule type" value="Genomic_DNA"/>
</dbReference>
<dbReference type="Pfam" id="PF00497">
    <property type="entry name" value="SBP_bac_3"/>
    <property type="match status" value="1"/>
</dbReference>
<sequence length="263" mass="28913">MQRAAIIPAIVMGFAIGLVSMPAASQECPRGGTLIAGAGDYRPYNIVEGEEVRGMDFEVIETILGKLGCDLVKVPLPWTRHLNALRNGTVDIATPVTKTPEREAFAYFSAPYIQADEVLFVRAENVDTYESLGDFFQNDNRLGVVRDYAYGGSFPALSEAYPHLIEMTDSLELNLKQLELGRVDAILGETYVVTSQIQSLGLSKVIKPTNAIVASEPNYIMFSKKSVSQDFVAAFSKELQILQENGEFDRITARYKDSDGAIN</sequence>
<dbReference type="PANTHER" id="PTHR35936">
    <property type="entry name" value="MEMBRANE-BOUND LYTIC MUREIN TRANSGLYCOSYLASE F"/>
    <property type="match status" value="1"/>
</dbReference>
<gene>
    <name evidence="3" type="primary">yxeM_1</name>
    <name evidence="3" type="ORF">LAX5112_01593</name>
</gene>
<reference evidence="4" key="1">
    <citation type="submission" date="2015-07" db="EMBL/GenBank/DDBJ databases">
        <authorList>
            <person name="Rodrigo-Torres Lidia"/>
            <person name="Arahal R.David."/>
        </authorList>
    </citation>
    <scope>NUCLEOTIDE SEQUENCE [LARGE SCALE GENOMIC DNA]</scope>
    <source>
        <strain evidence="4">CECT 5112</strain>
    </source>
</reference>
<keyword evidence="4" id="KW-1185">Reference proteome</keyword>
<evidence type="ECO:0000313" key="3">
    <source>
        <dbReference type="EMBL" id="CTQ67980.1"/>
    </source>
</evidence>